<comment type="caution">
    <text evidence="1">The sequence shown here is derived from an EMBL/GenBank/DDBJ whole genome shotgun (WGS) entry which is preliminary data.</text>
</comment>
<reference evidence="1 2" key="1">
    <citation type="submission" date="2016-09" db="EMBL/GenBank/DDBJ databases">
        <authorList>
            <person name="Capua I."/>
            <person name="De Benedictis P."/>
            <person name="Joannis T."/>
            <person name="Lombin L.H."/>
            <person name="Cattoli G."/>
        </authorList>
    </citation>
    <scope>NUCLEOTIDE SEQUENCE [LARGE SCALE GENOMIC DNA]</scope>
    <source>
        <strain evidence="1 2">IMI 309357</strain>
    </source>
</reference>
<keyword evidence="2" id="KW-1185">Reference proteome</keyword>
<gene>
    <name evidence="1" type="ORF">CORC01_12244</name>
</gene>
<dbReference type="AlphaFoldDB" id="A0A1G4ATN8"/>
<protein>
    <submittedName>
        <fullName evidence="1">Uncharacterized protein</fullName>
    </submittedName>
</protein>
<sequence>MLIIVDSSQSGPAVSNFRWPGYRQPSVKVKKLMASATELFPYSVQLLNSQRRSLPEVSTVISRTRTESPLLLQETRDAGPVRLAIVMDPSKPARIMCTLFGSIRYRATNTS</sequence>
<dbReference type="EMBL" id="MJBS01000147">
    <property type="protein sequence ID" value="OHE92453.1"/>
    <property type="molecule type" value="Genomic_DNA"/>
</dbReference>
<dbReference type="GeneID" id="34565375"/>
<evidence type="ECO:0000313" key="2">
    <source>
        <dbReference type="Proteomes" id="UP000176998"/>
    </source>
</evidence>
<organism evidence="1 2">
    <name type="scientific">Colletotrichum orchidophilum</name>
    <dbReference type="NCBI Taxonomy" id="1209926"/>
    <lineage>
        <taxon>Eukaryota</taxon>
        <taxon>Fungi</taxon>
        <taxon>Dikarya</taxon>
        <taxon>Ascomycota</taxon>
        <taxon>Pezizomycotina</taxon>
        <taxon>Sordariomycetes</taxon>
        <taxon>Hypocreomycetidae</taxon>
        <taxon>Glomerellales</taxon>
        <taxon>Glomerellaceae</taxon>
        <taxon>Colletotrichum</taxon>
    </lineage>
</organism>
<proteinExistence type="predicted"/>
<dbReference type="RefSeq" id="XP_022469622.1">
    <property type="nucleotide sequence ID" value="XM_022623865.1"/>
</dbReference>
<accession>A0A1G4ATN8</accession>
<evidence type="ECO:0000313" key="1">
    <source>
        <dbReference type="EMBL" id="OHE92453.1"/>
    </source>
</evidence>
<name>A0A1G4ATN8_9PEZI</name>
<dbReference type="Proteomes" id="UP000176998">
    <property type="component" value="Unassembled WGS sequence"/>
</dbReference>